<dbReference type="InterPro" id="IPR020846">
    <property type="entry name" value="MFS_dom"/>
</dbReference>
<keyword evidence="4" id="KW-0813">Transport</keyword>
<dbReference type="Gene3D" id="3.40.800.20">
    <property type="entry name" value="Histone deacetylase domain"/>
    <property type="match status" value="1"/>
</dbReference>
<dbReference type="Gene3D" id="1.20.1250.20">
    <property type="entry name" value="MFS general substrate transporter like domains"/>
    <property type="match status" value="1"/>
</dbReference>
<dbReference type="InterPro" id="IPR037138">
    <property type="entry name" value="His_deacetylse_dom_sf"/>
</dbReference>
<reference evidence="12 13" key="1">
    <citation type="submission" date="2018-10" db="EMBL/GenBank/DDBJ databases">
        <title>Fifty Aureobasidium pullulans genomes reveal a recombining polyextremotolerant generalist.</title>
        <authorList>
            <person name="Gostincar C."/>
            <person name="Turk M."/>
            <person name="Zajc J."/>
            <person name="Gunde-Cimerman N."/>
        </authorList>
    </citation>
    <scope>NUCLEOTIDE SEQUENCE [LARGE SCALE GENOMIC DNA]</scope>
    <source>
        <strain evidence="12 13">EXF-3380</strain>
    </source>
</reference>
<dbReference type="SUPFAM" id="SSF103473">
    <property type="entry name" value="MFS general substrate transporter"/>
    <property type="match status" value="1"/>
</dbReference>
<feature type="transmembrane region" description="Helical" evidence="10">
    <location>
        <begin position="338"/>
        <end position="360"/>
    </location>
</feature>
<dbReference type="EC" id="3.5.1.98" evidence="3"/>
<feature type="domain" description="Major facilitator superfamily (MFS) profile" evidence="11">
    <location>
        <begin position="212"/>
        <end position="624"/>
    </location>
</feature>
<feature type="transmembrane region" description="Helical" evidence="10">
    <location>
        <begin position="532"/>
        <end position="553"/>
    </location>
</feature>
<comment type="caution">
    <text evidence="12">The sequence shown here is derived from an EMBL/GenBank/DDBJ whole genome shotgun (WGS) entry which is preliminary data.</text>
</comment>
<dbReference type="Proteomes" id="UP000304947">
    <property type="component" value="Unassembled WGS sequence"/>
</dbReference>
<dbReference type="SUPFAM" id="SSF52768">
    <property type="entry name" value="Arginase/deacetylase"/>
    <property type="match status" value="1"/>
</dbReference>
<protein>
    <recommendedName>
        <fullName evidence="3">histone deacetylase</fullName>
        <ecNumber evidence="3">3.5.1.98</ecNumber>
    </recommendedName>
</protein>
<keyword evidence="5 10" id="KW-0812">Transmembrane</keyword>
<evidence type="ECO:0000256" key="4">
    <source>
        <dbReference type="ARBA" id="ARBA00022448"/>
    </source>
</evidence>
<feature type="transmembrane region" description="Helical" evidence="10">
    <location>
        <begin position="372"/>
        <end position="394"/>
    </location>
</feature>
<evidence type="ECO:0000256" key="7">
    <source>
        <dbReference type="ARBA" id="ARBA00022853"/>
    </source>
</evidence>
<feature type="transmembrane region" description="Helical" evidence="10">
    <location>
        <begin position="441"/>
        <end position="462"/>
    </location>
</feature>
<evidence type="ECO:0000313" key="12">
    <source>
        <dbReference type="EMBL" id="TIA47167.1"/>
    </source>
</evidence>
<dbReference type="InterPro" id="IPR023696">
    <property type="entry name" value="Ureohydrolase_dom_sf"/>
</dbReference>
<dbReference type="InterPro" id="IPR023801">
    <property type="entry name" value="His_deacetylse_dom"/>
</dbReference>
<dbReference type="InterPro" id="IPR005828">
    <property type="entry name" value="MFS_sugar_transport-like"/>
</dbReference>
<feature type="transmembrane region" description="Helical" evidence="10">
    <location>
        <begin position="506"/>
        <end position="526"/>
    </location>
</feature>
<sequence>MTQFHTDEYVDFLSKVTPDNMDSYAKEQGKYNVGDDCPVFDGLFEYCGISAGGSMEGAARLNRQKCDVAVNWAGGLHHAKKSEASGFCYINDIVLGIIELLRFKSRVLYIDIDVHHGDGVEEAFYSTDRVMTCSFHKYGEYFPGTGELRDIGVGNGKNYAVNFPLRDGMDDVAYKSVFEPIIAKIMEFFRPDAVVLQCGGDSLSGDRLGCFNLSMLWSMYWLNYLDRNAIALARLNSLEEDLKLTATQYLTCVSILFVGYLLGQIPSNMLLTRIRPSHYMGICMALWAIVSALTAVCHNFVGLLLVRFFLGVTEAPYYPGAVYLLTIFYTRKEIATRIAILYTGNILATAFAGLIAAGVFHGMDGSAGLAGWQWLFILQGVVTFVIAIIGYFCLPDTPLTTRWLTPEERQLAHSRVQIDTVQNSGDTSVLNGLKQAASDPVVWLFALMAHLHLAANGFKNFFPTVVKSLNFNTTITLVLTCPPYLIAGVSTLLVSWSSGKMNERTWHITASKSVAIIGFVVGAVTYNTGVRYFAMIVFTIGTYAVNSLILGWVGSTCGQSPEKKAAAISIVTTIMNASFIWTPYLWDPSDAPKYGIAMFSSAGFSAGTALVAWVVKFIMKRRNQKLMQSDDEVQTFYVY</sequence>
<dbReference type="AlphaFoldDB" id="A0A4V4LHF5"/>
<name>A0A4V4LHF5_AURPU</name>
<evidence type="ECO:0000256" key="8">
    <source>
        <dbReference type="ARBA" id="ARBA00022989"/>
    </source>
</evidence>
<feature type="transmembrane region" description="Helical" evidence="10">
    <location>
        <begin position="246"/>
        <end position="263"/>
    </location>
</feature>
<evidence type="ECO:0000256" key="6">
    <source>
        <dbReference type="ARBA" id="ARBA00022801"/>
    </source>
</evidence>
<comment type="similarity">
    <text evidence="2">Belongs to the histone deacetylase family. HD type 1 subfamily.</text>
</comment>
<evidence type="ECO:0000256" key="2">
    <source>
        <dbReference type="ARBA" id="ARBA00006457"/>
    </source>
</evidence>
<dbReference type="InterPro" id="IPR036259">
    <property type="entry name" value="MFS_trans_sf"/>
</dbReference>
<feature type="transmembrane region" description="Helical" evidence="10">
    <location>
        <begin position="565"/>
        <end position="584"/>
    </location>
</feature>
<dbReference type="PRINTS" id="PR01271">
    <property type="entry name" value="HISDACETLASE"/>
</dbReference>
<dbReference type="GO" id="GO:0022857">
    <property type="term" value="F:transmembrane transporter activity"/>
    <property type="evidence" value="ECO:0007669"/>
    <property type="project" value="InterPro"/>
</dbReference>
<evidence type="ECO:0000256" key="5">
    <source>
        <dbReference type="ARBA" id="ARBA00022692"/>
    </source>
</evidence>
<dbReference type="InterPro" id="IPR000286">
    <property type="entry name" value="HDACs"/>
</dbReference>
<feature type="transmembrane region" description="Helical" evidence="10">
    <location>
        <begin position="284"/>
        <end position="309"/>
    </location>
</feature>
<dbReference type="PROSITE" id="PS50850">
    <property type="entry name" value="MFS"/>
    <property type="match status" value="1"/>
</dbReference>
<evidence type="ECO:0000313" key="13">
    <source>
        <dbReference type="Proteomes" id="UP000304947"/>
    </source>
</evidence>
<accession>A0A4V4LHF5</accession>
<comment type="subcellular location">
    <subcellularLocation>
        <location evidence="1">Membrane</location>
        <topology evidence="1">Multi-pass membrane protein</topology>
    </subcellularLocation>
</comment>
<dbReference type="GO" id="GO:0016020">
    <property type="term" value="C:membrane"/>
    <property type="evidence" value="ECO:0007669"/>
    <property type="project" value="UniProtKB-SubCell"/>
</dbReference>
<dbReference type="FunFam" id="1.20.1250.20:FF:000057">
    <property type="entry name" value="MFS general substrate transporter"/>
    <property type="match status" value="1"/>
</dbReference>
<dbReference type="Pfam" id="PF00083">
    <property type="entry name" value="Sugar_tr"/>
    <property type="match status" value="1"/>
</dbReference>
<dbReference type="GO" id="GO:0141221">
    <property type="term" value="F:histone deacetylase activity, hydrolytic mechanism"/>
    <property type="evidence" value="ECO:0007669"/>
    <property type="project" value="UniProtKB-EC"/>
</dbReference>
<dbReference type="FunFam" id="1.20.1250.20:FF:000013">
    <property type="entry name" value="MFS general substrate transporter"/>
    <property type="match status" value="1"/>
</dbReference>
<keyword evidence="9 10" id="KW-0472">Membrane</keyword>
<dbReference type="InterPro" id="IPR003084">
    <property type="entry name" value="HDAC_I/II"/>
</dbReference>
<dbReference type="PRINTS" id="PR01270">
    <property type="entry name" value="HDASUPER"/>
</dbReference>
<evidence type="ECO:0000256" key="1">
    <source>
        <dbReference type="ARBA" id="ARBA00004141"/>
    </source>
</evidence>
<keyword evidence="7" id="KW-0156">Chromatin regulator</keyword>
<feature type="transmembrane region" description="Helical" evidence="10">
    <location>
        <begin position="596"/>
        <end position="619"/>
    </location>
</feature>
<evidence type="ECO:0000256" key="9">
    <source>
        <dbReference type="ARBA" id="ARBA00023136"/>
    </source>
</evidence>
<dbReference type="EMBL" id="QZBU01001643">
    <property type="protein sequence ID" value="TIA47167.1"/>
    <property type="molecule type" value="Genomic_DNA"/>
</dbReference>
<evidence type="ECO:0000256" key="3">
    <source>
        <dbReference type="ARBA" id="ARBA00012111"/>
    </source>
</evidence>
<dbReference type="PANTHER" id="PTHR43791:SF12">
    <property type="entry name" value="MAJOR FACILITATOR SUPERFAMILY (MFS) PROFILE DOMAIN-CONTAINING PROTEIN"/>
    <property type="match status" value="1"/>
</dbReference>
<keyword evidence="8 10" id="KW-1133">Transmembrane helix</keyword>
<keyword evidence="6" id="KW-0378">Hydrolase</keyword>
<organism evidence="12 13">
    <name type="scientific">Aureobasidium pullulans</name>
    <name type="common">Black yeast</name>
    <name type="synonym">Pullularia pullulans</name>
    <dbReference type="NCBI Taxonomy" id="5580"/>
    <lineage>
        <taxon>Eukaryota</taxon>
        <taxon>Fungi</taxon>
        <taxon>Dikarya</taxon>
        <taxon>Ascomycota</taxon>
        <taxon>Pezizomycotina</taxon>
        <taxon>Dothideomycetes</taxon>
        <taxon>Dothideomycetidae</taxon>
        <taxon>Dothideales</taxon>
        <taxon>Saccotheciaceae</taxon>
        <taxon>Aureobasidium</taxon>
    </lineage>
</organism>
<dbReference type="GO" id="GO:0010468">
    <property type="term" value="P:regulation of gene expression"/>
    <property type="evidence" value="ECO:0007669"/>
    <property type="project" value="UniProtKB-ARBA"/>
</dbReference>
<dbReference type="Pfam" id="PF00850">
    <property type="entry name" value="Hist_deacetyl"/>
    <property type="match status" value="1"/>
</dbReference>
<evidence type="ECO:0000256" key="10">
    <source>
        <dbReference type="SAM" id="Phobius"/>
    </source>
</evidence>
<feature type="transmembrane region" description="Helical" evidence="10">
    <location>
        <begin position="474"/>
        <end position="494"/>
    </location>
</feature>
<evidence type="ECO:0000259" key="11">
    <source>
        <dbReference type="PROSITE" id="PS50850"/>
    </source>
</evidence>
<gene>
    <name evidence="12" type="ORF">D6C83_05214</name>
</gene>
<dbReference type="PANTHER" id="PTHR43791">
    <property type="entry name" value="PERMEASE-RELATED"/>
    <property type="match status" value="1"/>
</dbReference>
<proteinExistence type="inferred from homology"/>